<evidence type="ECO:0000313" key="9">
    <source>
        <dbReference type="EMBL" id="KAF2256404.1"/>
    </source>
</evidence>
<dbReference type="InterPro" id="IPR016763">
    <property type="entry name" value="VAP"/>
</dbReference>
<evidence type="ECO:0000259" key="8">
    <source>
        <dbReference type="PROSITE" id="PS50202"/>
    </source>
</evidence>
<evidence type="ECO:0000256" key="5">
    <source>
        <dbReference type="ARBA" id="ARBA00023136"/>
    </source>
</evidence>
<dbReference type="InterPro" id="IPR000535">
    <property type="entry name" value="MSP_dom"/>
</dbReference>
<dbReference type="InterPro" id="IPR013783">
    <property type="entry name" value="Ig-like_fold"/>
</dbReference>
<evidence type="ECO:0000256" key="7">
    <source>
        <dbReference type="SAM" id="Phobius"/>
    </source>
</evidence>
<sequence length="295" mass="32012">MSVELDPPELGFKRPFQHEVSQVLRLMNPHSDPVAFKVKTTAPKQYCVRPNSGRIEPGKDVEVQILLQAMKEDPPPDAKCRDKFLVQSVLVTADKEFTNVASLWSNIEQTAKSSIQEKKIRVTFLPADDVTATPPKTNGVSHRDDRTMVPSPSPEAVTPQRGSTEAPVGSVSRPESRPSDSRNLRDARDSAFNPATSGVKSTVSAAAAGVARAIPTSSEDLQAQLADAKATIAKLREQVETSSGLRQRKAEPTRDSKEQLQTAVSTHQQGPTGGVSVQITAILCLLSFLLAYFLF</sequence>
<dbReference type="AlphaFoldDB" id="A0A6A6J0X4"/>
<feature type="region of interest" description="Disordered" evidence="6">
    <location>
        <begin position="129"/>
        <end position="199"/>
    </location>
</feature>
<dbReference type="InterPro" id="IPR008962">
    <property type="entry name" value="PapD-like_sf"/>
</dbReference>
<dbReference type="GO" id="GO:0035091">
    <property type="term" value="F:phosphatidylinositol binding"/>
    <property type="evidence" value="ECO:0007669"/>
    <property type="project" value="UniProtKB-ARBA"/>
</dbReference>
<evidence type="ECO:0000313" key="10">
    <source>
        <dbReference type="Proteomes" id="UP000800094"/>
    </source>
</evidence>
<dbReference type="SUPFAM" id="SSF49354">
    <property type="entry name" value="PapD-like"/>
    <property type="match status" value="1"/>
</dbReference>
<feature type="transmembrane region" description="Helical" evidence="7">
    <location>
        <begin position="275"/>
        <end position="294"/>
    </location>
</feature>
<protein>
    <submittedName>
        <fullName evidence="9">VAMP-associated protein</fullName>
    </submittedName>
</protein>
<evidence type="ECO:0000256" key="2">
    <source>
        <dbReference type="ARBA" id="ARBA00008932"/>
    </source>
</evidence>
<dbReference type="GO" id="GO:0001786">
    <property type="term" value="F:phosphatidylserine binding"/>
    <property type="evidence" value="ECO:0007669"/>
    <property type="project" value="UniProtKB-ARBA"/>
</dbReference>
<proteinExistence type="inferred from homology"/>
<feature type="domain" description="MSP" evidence="8">
    <location>
        <begin position="2"/>
        <end position="125"/>
    </location>
</feature>
<dbReference type="GO" id="GO:0061817">
    <property type="term" value="P:endoplasmic reticulum-plasma membrane tethering"/>
    <property type="evidence" value="ECO:0007669"/>
    <property type="project" value="TreeGrafter"/>
</dbReference>
<dbReference type="GO" id="GO:0007009">
    <property type="term" value="P:plasma membrane organization"/>
    <property type="evidence" value="ECO:0007669"/>
    <property type="project" value="UniProtKB-ARBA"/>
</dbReference>
<keyword evidence="5 7" id="KW-0472">Membrane</keyword>
<comment type="subcellular location">
    <subcellularLocation>
        <location evidence="1">Endoplasmic reticulum membrane</location>
        <topology evidence="1">Single-pass type IV membrane protein</topology>
    </subcellularLocation>
</comment>
<dbReference type="Pfam" id="PF00635">
    <property type="entry name" value="Motile_Sperm"/>
    <property type="match status" value="1"/>
</dbReference>
<dbReference type="PANTHER" id="PTHR10809:SF6">
    <property type="entry name" value="AT11025P-RELATED"/>
    <property type="match status" value="1"/>
</dbReference>
<dbReference type="RefSeq" id="XP_033691408.1">
    <property type="nucleotide sequence ID" value="XM_033827576.1"/>
</dbReference>
<evidence type="ECO:0000256" key="1">
    <source>
        <dbReference type="ARBA" id="ARBA00004163"/>
    </source>
</evidence>
<dbReference type="GO" id="GO:1902647">
    <property type="term" value="P:negative regulation of 1-phosphatidyl-1D-myo-inositol 4,5-bisphosphate biosynthetic process"/>
    <property type="evidence" value="ECO:0007669"/>
    <property type="project" value="UniProtKB-ARBA"/>
</dbReference>
<dbReference type="GeneID" id="54580906"/>
<dbReference type="GO" id="GO:0160214">
    <property type="term" value="F:endoplasmic reticulum-plasma membrane adaptor activity"/>
    <property type="evidence" value="ECO:0007669"/>
    <property type="project" value="UniProtKB-ARBA"/>
</dbReference>
<accession>A0A6A6J0X4</accession>
<evidence type="ECO:0000256" key="3">
    <source>
        <dbReference type="ARBA" id="ARBA00022692"/>
    </source>
</evidence>
<dbReference type="GO" id="GO:0140506">
    <property type="term" value="F:endoplasmic reticulum-autophagosome adaptor activity"/>
    <property type="evidence" value="ECO:0007669"/>
    <property type="project" value="UniProtKB-ARBA"/>
</dbReference>
<feature type="compositionally biased region" description="Basic and acidic residues" evidence="6">
    <location>
        <begin position="248"/>
        <end position="258"/>
    </location>
</feature>
<dbReference type="EMBL" id="ML987189">
    <property type="protein sequence ID" value="KAF2256404.1"/>
    <property type="molecule type" value="Genomic_DNA"/>
</dbReference>
<dbReference type="GO" id="GO:0160219">
    <property type="term" value="C:cortical endoplasmic reticulum membrane"/>
    <property type="evidence" value="ECO:0007669"/>
    <property type="project" value="UniProtKB-ARBA"/>
</dbReference>
<dbReference type="GO" id="GO:0051685">
    <property type="term" value="P:maintenance of ER location"/>
    <property type="evidence" value="ECO:0007669"/>
    <property type="project" value="UniProtKB-ARBA"/>
</dbReference>
<dbReference type="GO" id="GO:0061709">
    <property type="term" value="P:reticulophagy"/>
    <property type="evidence" value="ECO:0007669"/>
    <property type="project" value="UniProtKB-ARBA"/>
</dbReference>
<comment type="similarity">
    <text evidence="2">Belongs to the VAMP-associated protein (VAP) (TC 9.B.17) family.</text>
</comment>
<feature type="compositionally biased region" description="Polar residues" evidence="6">
    <location>
        <begin position="259"/>
        <end position="272"/>
    </location>
</feature>
<keyword evidence="10" id="KW-1185">Reference proteome</keyword>
<dbReference type="Proteomes" id="UP000800094">
    <property type="component" value="Unassembled WGS sequence"/>
</dbReference>
<feature type="compositionally biased region" description="Basic and acidic residues" evidence="6">
    <location>
        <begin position="174"/>
        <end position="189"/>
    </location>
</feature>
<dbReference type="PANTHER" id="PTHR10809">
    <property type="entry name" value="VESICLE-ASSOCIATED MEMBRANE PROTEIN-ASSOCIATED PROTEIN"/>
    <property type="match status" value="1"/>
</dbReference>
<dbReference type="GO" id="GO:0005886">
    <property type="term" value="C:plasma membrane"/>
    <property type="evidence" value="ECO:0007669"/>
    <property type="project" value="TreeGrafter"/>
</dbReference>
<dbReference type="PROSITE" id="PS50202">
    <property type="entry name" value="MSP"/>
    <property type="match status" value="1"/>
</dbReference>
<keyword evidence="4 7" id="KW-1133">Transmembrane helix</keyword>
<evidence type="ECO:0000256" key="6">
    <source>
        <dbReference type="SAM" id="MobiDB-lite"/>
    </source>
</evidence>
<gene>
    <name evidence="9" type="ORF">BU26DRAFT_513235</name>
</gene>
<dbReference type="Gene3D" id="2.60.40.10">
    <property type="entry name" value="Immunoglobulins"/>
    <property type="match status" value="1"/>
</dbReference>
<dbReference type="GO" id="GO:0033149">
    <property type="term" value="F:FFAT motif binding"/>
    <property type="evidence" value="ECO:0007669"/>
    <property type="project" value="TreeGrafter"/>
</dbReference>
<reference evidence="9" key="1">
    <citation type="journal article" date="2020" name="Stud. Mycol.">
        <title>101 Dothideomycetes genomes: a test case for predicting lifestyles and emergence of pathogens.</title>
        <authorList>
            <person name="Haridas S."/>
            <person name="Albert R."/>
            <person name="Binder M."/>
            <person name="Bloem J."/>
            <person name="Labutti K."/>
            <person name="Salamov A."/>
            <person name="Andreopoulos B."/>
            <person name="Baker S."/>
            <person name="Barry K."/>
            <person name="Bills G."/>
            <person name="Bluhm B."/>
            <person name="Cannon C."/>
            <person name="Castanera R."/>
            <person name="Culley D."/>
            <person name="Daum C."/>
            <person name="Ezra D."/>
            <person name="Gonzalez J."/>
            <person name="Henrissat B."/>
            <person name="Kuo A."/>
            <person name="Liang C."/>
            <person name="Lipzen A."/>
            <person name="Lutzoni F."/>
            <person name="Magnuson J."/>
            <person name="Mondo S."/>
            <person name="Nolan M."/>
            <person name="Ohm R."/>
            <person name="Pangilinan J."/>
            <person name="Park H.-J."/>
            <person name="Ramirez L."/>
            <person name="Alfaro M."/>
            <person name="Sun H."/>
            <person name="Tritt A."/>
            <person name="Yoshinaga Y."/>
            <person name="Zwiers L.-H."/>
            <person name="Turgeon B."/>
            <person name="Goodwin S."/>
            <person name="Spatafora J."/>
            <person name="Crous P."/>
            <person name="Grigoriev I."/>
        </authorList>
    </citation>
    <scope>NUCLEOTIDE SEQUENCE</scope>
    <source>
        <strain evidence="9">CBS 122368</strain>
    </source>
</reference>
<dbReference type="OrthoDB" id="264603at2759"/>
<organism evidence="9 10">
    <name type="scientific">Trematosphaeria pertusa</name>
    <dbReference type="NCBI Taxonomy" id="390896"/>
    <lineage>
        <taxon>Eukaryota</taxon>
        <taxon>Fungi</taxon>
        <taxon>Dikarya</taxon>
        <taxon>Ascomycota</taxon>
        <taxon>Pezizomycotina</taxon>
        <taxon>Dothideomycetes</taxon>
        <taxon>Pleosporomycetidae</taxon>
        <taxon>Pleosporales</taxon>
        <taxon>Massarineae</taxon>
        <taxon>Trematosphaeriaceae</taxon>
        <taxon>Trematosphaeria</taxon>
    </lineage>
</organism>
<dbReference type="GO" id="GO:0090158">
    <property type="term" value="P:endoplasmic reticulum membrane organization"/>
    <property type="evidence" value="ECO:0007669"/>
    <property type="project" value="TreeGrafter"/>
</dbReference>
<dbReference type="PIRSF" id="PIRSF019693">
    <property type="entry name" value="VAMP-associated"/>
    <property type="match status" value="1"/>
</dbReference>
<feature type="region of interest" description="Disordered" evidence="6">
    <location>
        <begin position="239"/>
        <end position="272"/>
    </location>
</feature>
<name>A0A6A6J0X4_9PLEO</name>
<dbReference type="FunFam" id="2.60.40.10:FF:000813">
    <property type="entry name" value="Vesicle-associated protein 1-1"/>
    <property type="match status" value="1"/>
</dbReference>
<keyword evidence="3 7" id="KW-0812">Transmembrane</keyword>
<evidence type="ECO:0000256" key="4">
    <source>
        <dbReference type="ARBA" id="ARBA00022989"/>
    </source>
</evidence>